<evidence type="ECO:0000313" key="1">
    <source>
        <dbReference type="EMBL" id="CAB3643714.1"/>
    </source>
</evidence>
<dbReference type="EMBL" id="CADIJX010000002">
    <property type="protein sequence ID" value="CAB3643714.1"/>
    <property type="molecule type" value="Genomic_DNA"/>
</dbReference>
<sequence length="95" mass="10232">MLSASIEELLISMALRTVRSLLLSDLLKLETATTSRSLMVVVTPRVLAAMTTSPNALRRNAPSTLTLDSAPSVLSLLVDSVTDTPDTPVILLRWV</sequence>
<proteinExistence type="predicted"/>
<dbReference type="AlphaFoldDB" id="A0A6S6YTU3"/>
<accession>A0A6S6YTU3</accession>
<keyword evidence="2" id="KW-1185">Reference proteome</keyword>
<name>A0A6S6YTU3_9BURK</name>
<gene>
    <name evidence="1" type="ORF">LMG3431_02344</name>
</gene>
<dbReference type="Proteomes" id="UP000494108">
    <property type="component" value="Unassembled WGS sequence"/>
</dbReference>
<evidence type="ECO:0000313" key="2">
    <source>
        <dbReference type="Proteomes" id="UP000494108"/>
    </source>
</evidence>
<reference evidence="1 2" key="1">
    <citation type="submission" date="2020-04" db="EMBL/GenBank/DDBJ databases">
        <authorList>
            <person name="De Canck E."/>
        </authorList>
    </citation>
    <scope>NUCLEOTIDE SEQUENCE [LARGE SCALE GENOMIC DNA]</scope>
    <source>
        <strain evidence="1 2">LMG 3431</strain>
    </source>
</reference>
<protein>
    <submittedName>
        <fullName evidence="1">Uncharacterized protein</fullName>
    </submittedName>
</protein>
<organism evidence="1 2">
    <name type="scientific">Achromobacter pestifer</name>
    <dbReference type="NCBI Taxonomy" id="1353889"/>
    <lineage>
        <taxon>Bacteria</taxon>
        <taxon>Pseudomonadati</taxon>
        <taxon>Pseudomonadota</taxon>
        <taxon>Betaproteobacteria</taxon>
        <taxon>Burkholderiales</taxon>
        <taxon>Alcaligenaceae</taxon>
        <taxon>Achromobacter</taxon>
    </lineage>
</organism>